<sequence length="80" mass="9508">MAIYISEEEKARHPYYTIMALKNDNLLNELNTWSRLELIKWLSWNDKNGVYKDEDSLAEFDNILSKEEAIEIMARQIKEA</sequence>
<evidence type="ECO:0000313" key="1">
    <source>
        <dbReference type="EMBL" id="SDY03832.1"/>
    </source>
</evidence>
<keyword evidence="2" id="KW-1185">Reference proteome</keyword>
<name>A0A1H3GKF6_9FLAO</name>
<gene>
    <name evidence="1" type="ORF">SAMN05444338_1244</name>
</gene>
<dbReference type="Proteomes" id="UP000198569">
    <property type="component" value="Unassembled WGS sequence"/>
</dbReference>
<protein>
    <submittedName>
        <fullName evidence="1">Uncharacterized protein</fullName>
    </submittedName>
</protein>
<organism evidence="1 2">
    <name type="scientific">Flavobacterium degerlachei</name>
    <dbReference type="NCBI Taxonomy" id="229203"/>
    <lineage>
        <taxon>Bacteria</taxon>
        <taxon>Pseudomonadati</taxon>
        <taxon>Bacteroidota</taxon>
        <taxon>Flavobacteriia</taxon>
        <taxon>Flavobacteriales</taxon>
        <taxon>Flavobacteriaceae</taxon>
        <taxon>Flavobacterium</taxon>
    </lineage>
</organism>
<reference evidence="2" key="1">
    <citation type="submission" date="2016-10" db="EMBL/GenBank/DDBJ databases">
        <authorList>
            <person name="Varghese N."/>
            <person name="Submissions S."/>
        </authorList>
    </citation>
    <scope>NUCLEOTIDE SEQUENCE [LARGE SCALE GENOMIC DNA]</scope>
    <source>
        <strain evidence="2">DSM 15718</strain>
    </source>
</reference>
<accession>A0A1H3GKF6</accession>
<dbReference type="RefSeq" id="WP_091435253.1">
    <property type="nucleotide sequence ID" value="NZ_FNMV01000024.1"/>
</dbReference>
<dbReference type="AlphaFoldDB" id="A0A1H3GKF6"/>
<dbReference type="EMBL" id="FNMV01000024">
    <property type="protein sequence ID" value="SDY03832.1"/>
    <property type="molecule type" value="Genomic_DNA"/>
</dbReference>
<dbReference type="OrthoDB" id="5783711at2"/>
<dbReference type="STRING" id="229203.SAMN05444338_1244"/>
<evidence type="ECO:0000313" key="2">
    <source>
        <dbReference type="Proteomes" id="UP000198569"/>
    </source>
</evidence>
<proteinExistence type="predicted"/>